<organism evidence="1 2">
    <name type="scientific">Sphingobacterium hungaricum</name>
    <dbReference type="NCBI Taxonomy" id="2082723"/>
    <lineage>
        <taxon>Bacteria</taxon>
        <taxon>Pseudomonadati</taxon>
        <taxon>Bacteroidota</taxon>
        <taxon>Sphingobacteriia</taxon>
        <taxon>Sphingobacteriales</taxon>
        <taxon>Sphingobacteriaceae</taxon>
        <taxon>Sphingobacterium</taxon>
    </lineage>
</organism>
<evidence type="ECO:0000313" key="2">
    <source>
        <dbReference type="Proteomes" id="UP000616201"/>
    </source>
</evidence>
<dbReference type="EMBL" id="PRDK01000009">
    <property type="protein sequence ID" value="MBE8715322.1"/>
    <property type="molecule type" value="Genomic_DNA"/>
</dbReference>
<keyword evidence="2" id="KW-1185">Reference proteome</keyword>
<dbReference type="Pfam" id="PF13707">
    <property type="entry name" value="RloB"/>
    <property type="match status" value="1"/>
</dbReference>
<accession>A0A928V2H7</accession>
<gene>
    <name evidence="1" type="ORF">C4F49_16740</name>
</gene>
<dbReference type="AlphaFoldDB" id="A0A928V2H7"/>
<comment type="caution">
    <text evidence="1">The sequence shown here is derived from an EMBL/GenBank/DDBJ whole genome shotgun (WGS) entry which is preliminary data.</text>
</comment>
<dbReference type="RefSeq" id="WP_196937163.1">
    <property type="nucleotide sequence ID" value="NZ_MU158698.1"/>
</dbReference>
<name>A0A928V2H7_9SPHI</name>
<reference evidence="1" key="1">
    <citation type="submission" date="2018-02" db="EMBL/GenBank/DDBJ databases">
        <authorList>
            <person name="Vasarhelyi B.M."/>
            <person name="Deshmukh S."/>
            <person name="Balint B."/>
            <person name="Kukolya J."/>
        </authorList>
    </citation>
    <scope>NUCLEOTIDE SEQUENCE</scope>
    <source>
        <strain evidence="1">KB22</strain>
    </source>
</reference>
<sequence>MARKVKFSDAKREKFSRIDQRRKRDTRNMRQYFLIVCEGAETEPNYFEGLKDDLPKGTLTTHQIEVQGTGRNTQSLLDEAMRLRAWMQKYSTRKVDRLWIVFDKDSFTAQDFNGAIQRCHNEGIGCAWSNEAFELWYLLHFDYFENGMGRDVYKKMIEDRLKSSLGNSFRYRKNSPNMYAILRKFGSLEVAIRNAKRLAKKYEGDRDYSSQNPCTMVFALIEELINLDS</sequence>
<proteinExistence type="predicted"/>
<dbReference type="Proteomes" id="UP000616201">
    <property type="component" value="Unassembled WGS sequence"/>
</dbReference>
<dbReference type="InterPro" id="IPR025591">
    <property type="entry name" value="RloB"/>
</dbReference>
<protein>
    <submittedName>
        <fullName evidence="1">RloB-like protein</fullName>
    </submittedName>
</protein>
<evidence type="ECO:0000313" key="1">
    <source>
        <dbReference type="EMBL" id="MBE8715322.1"/>
    </source>
</evidence>